<dbReference type="EMBL" id="JAPWDV010000003">
    <property type="protein sequence ID" value="KAJ6218156.1"/>
    <property type="molecule type" value="Genomic_DNA"/>
</dbReference>
<dbReference type="Pfam" id="PF04087">
    <property type="entry name" value="DUF389"/>
    <property type="match status" value="1"/>
</dbReference>
<feature type="transmembrane region" description="Helical" evidence="1">
    <location>
        <begin position="272"/>
        <end position="291"/>
    </location>
</feature>
<dbReference type="PANTHER" id="PTHR20992">
    <property type="entry name" value="AT15442P-RELATED"/>
    <property type="match status" value="1"/>
</dbReference>
<keyword evidence="3" id="KW-1185">Reference proteome</keyword>
<dbReference type="AlphaFoldDB" id="A0A9Q0RM72"/>
<evidence type="ECO:0000256" key="1">
    <source>
        <dbReference type="SAM" id="Phobius"/>
    </source>
</evidence>
<proteinExistence type="predicted"/>
<feature type="transmembrane region" description="Helical" evidence="1">
    <location>
        <begin position="229"/>
        <end position="252"/>
    </location>
</feature>
<gene>
    <name evidence="2" type="ORF">RDWZM_009313</name>
</gene>
<feature type="transmembrane region" description="Helical" evidence="1">
    <location>
        <begin position="171"/>
        <end position="188"/>
    </location>
</feature>
<name>A0A9Q0RM72_BLOTA</name>
<protein>
    <submittedName>
        <fullName evidence="2">Uncharacterized protein</fullName>
    </submittedName>
</protein>
<reference evidence="2" key="1">
    <citation type="submission" date="2022-12" db="EMBL/GenBank/DDBJ databases">
        <title>Genome assemblies of Blomia tropicalis.</title>
        <authorList>
            <person name="Cui Y."/>
        </authorList>
    </citation>
    <scope>NUCLEOTIDE SEQUENCE</scope>
    <source>
        <tissue evidence="2">Adult mites</tissue>
    </source>
</reference>
<organism evidence="2 3">
    <name type="scientific">Blomia tropicalis</name>
    <name type="common">Mite</name>
    <dbReference type="NCBI Taxonomy" id="40697"/>
    <lineage>
        <taxon>Eukaryota</taxon>
        <taxon>Metazoa</taxon>
        <taxon>Ecdysozoa</taxon>
        <taxon>Arthropoda</taxon>
        <taxon>Chelicerata</taxon>
        <taxon>Arachnida</taxon>
        <taxon>Acari</taxon>
        <taxon>Acariformes</taxon>
        <taxon>Sarcoptiformes</taxon>
        <taxon>Astigmata</taxon>
        <taxon>Glycyphagoidea</taxon>
        <taxon>Echimyopodidae</taxon>
        <taxon>Blomia</taxon>
    </lineage>
</organism>
<dbReference type="OMA" id="VEMEPHG"/>
<keyword evidence="1" id="KW-0812">Transmembrane</keyword>
<accession>A0A9Q0RM72</accession>
<feature type="transmembrane region" description="Helical" evidence="1">
    <location>
        <begin position="298"/>
        <end position="315"/>
    </location>
</feature>
<keyword evidence="1" id="KW-0472">Membrane</keyword>
<keyword evidence="1" id="KW-1133">Transmembrane helix</keyword>
<comment type="caution">
    <text evidence="2">The sequence shown here is derived from an EMBL/GenBank/DDBJ whole genome shotgun (WGS) entry which is preliminary data.</text>
</comment>
<dbReference type="InterPro" id="IPR005240">
    <property type="entry name" value="DUF389"/>
</dbReference>
<dbReference type="PANTHER" id="PTHR20992:SF9">
    <property type="entry name" value="AT15442P-RELATED"/>
    <property type="match status" value="1"/>
</dbReference>
<sequence>MPTDAIWIMATVPQKNFEKSIISFCSQLEKIDEHHNDIPSDNGYESSQEKERFMETVLLESLEHLHIYDAVWIPTRNNQYYQVYFTTDLDSNDYVIHYLNSMGIGERGNSTLGYMPFSLFYYNEVPSIKQHDYLNEFEQMKENFLKSVTSRLTVAQVVEGLKTGAAITFDYYMYLLFSCTIAAMGLMNSSSIDVAASMLIEPLMGAVMAVSFGLAILNRNLIYTGLKSLFVGLIFCFVFGYIYGIIFLIWRYQWNPPDGMWPTSEMQVRGEYHSLIYGSFIATAGGAVLSVTLLRNNIVALTGVAVATTFMPPFVNGGLCLALATHLQIAGHHQQYHMYFINGVNITLKPAWVPPKNYQVQYFIDMRYECCILASVSFAYTLKFFSEDIRVYREYQSRYSESTNIGQQILSEWAELSGMDRNELLADHPEAKATQVQTLLDIAKDVEADPNYQAITRHAYGNKFQPHLRRRLTQANLREHNVPEIRLSNCTLETTDEKSSKNNIDKWRSDFPPSFSISMSKLTNVRGSTHSVWPRNRSNTISAINIRRRSKASFP</sequence>
<evidence type="ECO:0000313" key="2">
    <source>
        <dbReference type="EMBL" id="KAJ6218156.1"/>
    </source>
</evidence>
<feature type="transmembrane region" description="Helical" evidence="1">
    <location>
        <begin position="194"/>
        <end position="217"/>
    </location>
</feature>
<dbReference type="Proteomes" id="UP001142055">
    <property type="component" value="Chromosome 3"/>
</dbReference>
<evidence type="ECO:0000313" key="3">
    <source>
        <dbReference type="Proteomes" id="UP001142055"/>
    </source>
</evidence>